<dbReference type="AlphaFoldDB" id="A0A841LUY1"/>
<dbReference type="InterPro" id="IPR016024">
    <property type="entry name" value="ARM-type_fold"/>
</dbReference>
<accession>A0A841LUY1</accession>
<dbReference type="InterPro" id="IPR014825">
    <property type="entry name" value="DNA_alkylation"/>
</dbReference>
<evidence type="ECO:0000313" key="1">
    <source>
        <dbReference type="EMBL" id="MBB6262155.1"/>
    </source>
</evidence>
<gene>
    <name evidence="1" type="ORF">FHS77_002723</name>
</gene>
<name>A0A841LUY1_9HYPH</name>
<reference evidence="1 2" key="1">
    <citation type="submission" date="2020-08" db="EMBL/GenBank/DDBJ databases">
        <title>Genomic Encyclopedia of Type Strains, Phase IV (KMG-IV): sequencing the most valuable type-strain genomes for metagenomic binning, comparative biology and taxonomic classification.</title>
        <authorList>
            <person name="Goeker M."/>
        </authorList>
    </citation>
    <scope>NUCLEOTIDE SEQUENCE [LARGE SCALE GENOMIC DNA]</scope>
    <source>
        <strain evidence="1 2">DSM 22336</strain>
    </source>
</reference>
<dbReference type="RefSeq" id="WP_184224170.1">
    <property type="nucleotide sequence ID" value="NZ_JACIIU010000017.1"/>
</dbReference>
<proteinExistence type="predicted"/>
<dbReference type="EMBL" id="JACIIU010000017">
    <property type="protein sequence ID" value="MBB6262155.1"/>
    <property type="molecule type" value="Genomic_DNA"/>
</dbReference>
<dbReference type="Pfam" id="PF08713">
    <property type="entry name" value="DNA_alkylation"/>
    <property type="match status" value="1"/>
</dbReference>
<protein>
    <submittedName>
        <fullName evidence="1">3-methyladenine DNA glycosylase AlkC</fullName>
    </submittedName>
</protein>
<dbReference type="SUPFAM" id="SSF48371">
    <property type="entry name" value="ARM repeat"/>
    <property type="match status" value="1"/>
</dbReference>
<comment type="caution">
    <text evidence="1">The sequence shown here is derived from an EMBL/GenBank/DDBJ whole genome shotgun (WGS) entry which is preliminary data.</text>
</comment>
<evidence type="ECO:0000313" key="2">
    <source>
        <dbReference type="Proteomes" id="UP000555393"/>
    </source>
</evidence>
<dbReference type="Proteomes" id="UP000555393">
    <property type="component" value="Unassembled WGS sequence"/>
</dbReference>
<organism evidence="1 2">
    <name type="scientific">Paenochrobactrum gallinarii</name>
    <dbReference type="NCBI Taxonomy" id="643673"/>
    <lineage>
        <taxon>Bacteria</taxon>
        <taxon>Pseudomonadati</taxon>
        <taxon>Pseudomonadota</taxon>
        <taxon>Alphaproteobacteria</taxon>
        <taxon>Hyphomicrobiales</taxon>
        <taxon>Brucellaceae</taxon>
        <taxon>Paenochrobactrum</taxon>
    </lineage>
</organism>
<sequence length="256" mass="28461">MTIAKAKGRGVKDIPQERLGALNHGAETTNLTECLAVDFTKLMHIVLPQISAQALTEMEASAASGISQRMRLAASIITRELGEESITQLAHHSSDTVRGWCCFMVGQRSGLSLEARLEAIKPFADDPHFGVREWSWMAVRGDLAANLEEAIIYLTDWTQSFSERVRRFATEAIRPRGVWCQHIAQLKQKPELALPVLAALKADPAIYVQDSVANWLNDASKDRPDWVQNLCAQWQESSSSAATHRICKRALRSIRA</sequence>
<dbReference type="Gene3D" id="1.25.40.290">
    <property type="entry name" value="ARM repeat domains"/>
    <property type="match status" value="1"/>
</dbReference>
<keyword evidence="2" id="KW-1185">Reference proteome</keyword>